<dbReference type="Proteomes" id="UP001066276">
    <property type="component" value="Chromosome 2_2"/>
</dbReference>
<dbReference type="AlphaFoldDB" id="A0AAV7UVV2"/>
<keyword evidence="2" id="KW-1185">Reference proteome</keyword>
<reference evidence="1" key="1">
    <citation type="journal article" date="2022" name="bioRxiv">
        <title>Sequencing and chromosome-scale assembly of the giantPleurodeles waltlgenome.</title>
        <authorList>
            <person name="Brown T."/>
            <person name="Elewa A."/>
            <person name="Iarovenko S."/>
            <person name="Subramanian E."/>
            <person name="Araus A.J."/>
            <person name="Petzold A."/>
            <person name="Susuki M."/>
            <person name="Suzuki K.-i.T."/>
            <person name="Hayashi T."/>
            <person name="Toyoda A."/>
            <person name="Oliveira C."/>
            <person name="Osipova E."/>
            <person name="Leigh N.D."/>
            <person name="Simon A."/>
            <person name="Yun M.H."/>
        </authorList>
    </citation>
    <scope>NUCLEOTIDE SEQUENCE</scope>
    <source>
        <strain evidence="1">20211129_DDA</strain>
        <tissue evidence="1">Liver</tissue>
    </source>
</reference>
<evidence type="ECO:0000313" key="2">
    <source>
        <dbReference type="Proteomes" id="UP001066276"/>
    </source>
</evidence>
<comment type="caution">
    <text evidence="1">The sequence shown here is derived from an EMBL/GenBank/DDBJ whole genome shotgun (WGS) entry which is preliminary data.</text>
</comment>
<evidence type="ECO:0000313" key="1">
    <source>
        <dbReference type="EMBL" id="KAJ1192054.1"/>
    </source>
</evidence>
<accession>A0AAV7UVV2</accession>
<sequence>MVKRSPMGALAEDTHARYKTRTMKGGAEQALLPFETSKERGETSLEESHLGAAFRRAAPMVQHQDILLVVSDEEEEVQAAAGGSDSGVEMVNMLMIVQEGRMLQFIPRLVIRMLHKPGVDFVENYAFEEEVLDYEEGDEPEEGEIVQQTEEKKGYGKKTTSNGGRSFGVFQEPTEKAVQSDRQDGTGKWIITAVNLPRGVGLLKAMKMALLRFKQMWAETHIVWIELVPRLYFQVSVARSDAVFEEMLRSRTQVSSGKLYLVANGKSRFFTPVPVSRFFKSVFGLDNLKMGFISEFFQVVMKCVY</sequence>
<name>A0AAV7UVV2_PLEWA</name>
<organism evidence="1 2">
    <name type="scientific">Pleurodeles waltl</name>
    <name type="common">Iberian ribbed newt</name>
    <dbReference type="NCBI Taxonomy" id="8319"/>
    <lineage>
        <taxon>Eukaryota</taxon>
        <taxon>Metazoa</taxon>
        <taxon>Chordata</taxon>
        <taxon>Craniata</taxon>
        <taxon>Vertebrata</taxon>
        <taxon>Euteleostomi</taxon>
        <taxon>Amphibia</taxon>
        <taxon>Batrachia</taxon>
        <taxon>Caudata</taxon>
        <taxon>Salamandroidea</taxon>
        <taxon>Salamandridae</taxon>
        <taxon>Pleurodelinae</taxon>
        <taxon>Pleurodeles</taxon>
    </lineage>
</organism>
<protein>
    <submittedName>
        <fullName evidence="1">Uncharacterized protein</fullName>
    </submittedName>
</protein>
<dbReference type="EMBL" id="JANPWB010000004">
    <property type="protein sequence ID" value="KAJ1192054.1"/>
    <property type="molecule type" value="Genomic_DNA"/>
</dbReference>
<proteinExistence type="predicted"/>
<gene>
    <name evidence="1" type="ORF">NDU88_001366</name>
</gene>